<evidence type="ECO:0000313" key="2">
    <source>
        <dbReference type="EMBL" id="RKN79662.1"/>
    </source>
</evidence>
<dbReference type="EMBL" id="RBCJ01000003">
    <property type="protein sequence ID" value="RKN79662.1"/>
    <property type="molecule type" value="Genomic_DNA"/>
</dbReference>
<keyword evidence="2" id="KW-0378">Hydrolase</keyword>
<evidence type="ECO:0000259" key="1">
    <source>
        <dbReference type="Pfam" id="PF00144"/>
    </source>
</evidence>
<reference evidence="2 3" key="1">
    <citation type="submission" date="2018-10" db="EMBL/GenBank/DDBJ databases">
        <title>Ulvibacterium marinum gen. nov., sp. nov., a novel marine bacterium of the family Flavobacteriaceae, isolated from a culture of the green alga Ulva prolifera.</title>
        <authorList>
            <person name="Zhang Z."/>
        </authorList>
    </citation>
    <scope>NUCLEOTIDE SEQUENCE [LARGE SCALE GENOMIC DNA]</scope>
    <source>
        <strain evidence="2 3">CCMM003</strain>
    </source>
</reference>
<evidence type="ECO:0000313" key="3">
    <source>
        <dbReference type="Proteomes" id="UP000276603"/>
    </source>
</evidence>
<dbReference type="PANTHER" id="PTHR43283">
    <property type="entry name" value="BETA-LACTAMASE-RELATED"/>
    <property type="match status" value="1"/>
</dbReference>
<dbReference type="GO" id="GO:0016787">
    <property type="term" value="F:hydrolase activity"/>
    <property type="evidence" value="ECO:0007669"/>
    <property type="project" value="UniProtKB-KW"/>
</dbReference>
<gene>
    <name evidence="2" type="ORF">D7Z94_15310</name>
</gene>
<feature type="domain" description="Beta-lactamase-related" evidence="1">
    <location>
        <begin position="45"/>
        <end position="369"/>
    </location>
</feature>
<dbReference type="AlphaFoldDB" id="A0A3B0C2J9"/>
<name>A0A3B0C2J9_9FLAO</name>
<sequence length="388" mass="43298">MPGYLSKFQVMNRRVKIMGLLLVVTLSLTAQESGFPREKQEAVKSVLKKYVDLGIPGLSLAVYNEQIGLWSHAEGLANLENQTPLTTEHLHYLQSISKTYMAVVILQLYEKGKLKLQDPIVQYLDYPWLKPIKGVDKITIKMLLNHTSGLPEYSTDPLLVSRIIQDPLTVLNVSEMLSYISGKSLDFEPGSKYAYRNTNFGLLSLIADKITGDHVAYMEKELFEKLNLKSTHILSKDNIDLNLHLVDAYWDVLLEGIPTNISKLQRANVSSMKGDDGLVASSEDAILFLRGLISGKLLTPKTLEIMQEWVLSEEGERKYGLGLTYYDLGTTCGIGHSGGGVGAGCVLIYLPELESVVFIATNFNTMMESPIRKKAENLQMDILMALFM</sequence>
<dbReference type="Pfam" id="PF00144">
    <property type="entry name" value="Beta-lactamase"/>
    <property type="match status" value="1"/>
</dbReference>
<organism evidence="2 3">
    <name type="scientific">Ulvibacterium marinum</name>
    <dbReference type="NCBI Taxonomy" id="2419782"/>
    <lineage>
        <taxon>Bacteria</taxon>
        <taxon>Pseudomonadati</taxon>
        <taxon>Bacteroidota</taxon>
        <taxon>Flavobacteriia</taxon>
        <taxon>Flavobacteriales</taxon>
        <taxon>Flavobacteriaceae</taxon>
        <taxon>Ulvibacterium</taxon>
    </lineage>
</organism>
<proteinExistence type="predicted"/>
<dbReference type="Proteomes" id="UP000276603">
    <property type="component" value="Unassembled WGS sequence"/>
</dbReference>
<dbReference type="SUPFAM" id="SSF56601">
    <property type="entry name" value="beta-lactamase/transpeptidase-like"/>
    <property type="match status" value="1"/>
</dbReference>
<dbReference type="InterPro" id="IPR050789">
    <property type="entry name" value="Diverse_Enzym_Activities"/>
</dbReference>
<dbReference type="InterPro" id="IPR001466">
    <property type="entry name" value="Beta-lactam-related"/>
</dbReference>
<comment type="caution">
    <text evidence="2">The sequence shown here is derived from an EMBL/GenBank/DDBJ whole genome shotgun (WGS) entry which is preliminary data.</text>
</comment>
<dbReference type="Gene3D" id="3.40.710.10">
    <property type="entry name" value="DD-peptidase/beta-lactamase superfamily"/>
    <property type="match status" value="1"/>
</dbReference>
<dbReference type="InterPro" id="IPR012338">
    <property type="entry name" value="Beta-lactam/transpept-like"/>
</dbReference>
<accession>A0A3B0C2J9</accession>
<keyword evidence="3" id="KW-1185">Reference proteome</keyword>
<protein>
    <submittedName>
        <fullName evidence="2">Class A beta-lactamase-related serine hydrolase</fullName>
    </submittedName>
</protein>